<dbReference type="EMBL" id="SODU01000001">
    <property type="protein sequence ID" value="TDW93435.1"/>
    <property type="molecule type" value="Genomic_DNA"/>
</dbReference>
<keyword evidence="2" id="KW-1185">Reference proteome</keyword>
<evidence type="ECO:0000313" key="1">
    <source>
        <dbReference type="EMBL" id="TDW93435.1"/>
    </source>
</evidence>
<gene>
    <name evidence="1" type="ORF">EV137_0715</name>
</gene>
<comment type="caution">
    <text evidence="1">The sequence shown here is derived from an EMBL/GenBank/DDBJ whole genome shotgun (WGS) entry which is preliminary data.</text>
</comment>
<evidence type="ECO:0008006" key="3">
    <source>
        <dbReference type="Google" id="ProtNLM"/>
    </source>
</evidence>
<name>A0ABY2FJY0_9ACTN</name>
<accession>A0ABY2FJY0</accession>
<organism evidence="1 2">
    <name type="scientific">Kribbella pratensis</name>
    <dbReference type="NCBI Taxonomy" id="2512112"/>
    <lineage>
        <taxon>Bacteria</taxon>
        <taxon>Bacillati</taxon>
        <taxon>Actinomycetota</taxon>
        <taxon>Actinomycetes</taxon>
        <taxon>Propionibacteriales</taxon>
        <taxon>Kribbellaceae</taxon>
        <taxon>Kribbella</taxon>
    </lineage>
</organism>
<proteinExistence type="predicted"/>
<evidence type="ECO:0000313" key="2">
    <source>
        <dbReference type="Proteomes" id="UP000295060"/>
    </source>
</evidence>
<dbReference type="InterPro" id="IPR006626">
    <property type="entry name" value="PbH1"/>
</dbReference>
<dbReference type="InterPro" id="IPR011050">
    <property type="entry name" value="Pectin_lyase_fold/virulence"/>
</dbReference>
<dbReference type="SMART" id="SM00710">
    <property type="entry name" value="PbH1"/>
    <property type="match status" value="3"/>
</dbReference>
<protein>
    <recommendedName>
        <fullName evidence="3">Right handed beta helix domain-containing protein</fullName>
    </recommendedName>
</protein>
<reference evidence="1 2" key="1">
    <citation type="submission" date="2019-03" db="EMBL/GenBank/DDBJ databases">
        <title>Genomic Encyclopedia of Type Strains, Phase III (KMG-III): the genomes of soil and plant-associated and newly described type strains.</title>
        <authorList>
            <person name="Whitman W."/>
        </authorList>
    </citation>
    <scope>NUCLEOTIDE SEQUENCE [LARGE SCALE GENOMIC DNA]</scope>
    <source>
        <strain evidence="1 2">VKMAc-2574</strain>
    </source>
</reference>
<dbReference type="SUPFAM" id="SSF51126">
    <property type="entry name" value="Pectin lyase-like"/>
    <property type="match status" value="1"/>
</dbReference>
<dbReference type="Proteomes" id="UP000295060">
    <property type="component" value="Unassembled WGS sequence"/>
</dbReference>
<sequence>MYYYNNSRNEFFSGQRIAFATAVGTAISFRFLNAQSVTVQDVVNNASGFMGLWSGGIENLTLRNYRSVPGDGRLLSSTRDAVHLSGYSKGTLRIENSKFARSGDDAIHYTSRTSDGIKTSCTATDTGCTGPGDLPDTKVWIKSPQIVEVNDVVEIYDVLTRARRGTATVKKVNGNVVEFVTPIAGMQNGDLFLDTAAVFDQVTIRGNRFENHRGRGILPDGPGLITGNTFVDVPQAMRITTVATKGGEGPIANHVRVENNIFENVFQRPVTEIGGDIVPTATDESAENFRIIGNHFLGVTTPIVRAELGRDIVVSGNDAVVTSATPVNLVEVGRSLNKANGVTVTGLTVHDTTGISVRTPVSILAGSRNVNVGTITGDFTAPEYINNTGAAPIYRGSSTTQALGAPGENHHLWDFDTSLDGWTAGFNATVSAPGDVLEYRLSGPDARIVSALDLTLDAGRLRYVKIGLRNATTGTYGQVYFRTAADPTWTESKKVTFTVRPTTAGFVEYVADLATVPSWTGTAIQLRIDPPDQAASGDDGIVDGAIDYVLLSPDPRLSGAVRWDTDAELATLTRNYMSSPQISDGKLTYDVTDTQEAAPRLTTPDVGELGLGLARLGTVEVKIKNPTIGTNVAVFHTTKEYPVQDAERRASLQVATLTSGYATFYVDLTTGSWTPTETLAKIRVDLPRVPGVASTDHGVESIAVVGDLTLLAARANH</sequence>